<organism evidence="1 2">
    <name type="scientific">Naganishia cerealis</name>
    <dbReference type="NCBI Taxonomy" id="610337"/>
    <lineage>
        <taxon>Eukaryota</taxon>
        <taxon>Fungi</taxon>
        <taxon>Dikarya</taxon>
        <taxon>Basidiomycota</taxon>
        <taxon>Agaricomycotina</taxon>
        <taxon>Tremellomycetes</taxon>
        <taxon>Filobasidiales</taxon>
        <taxon>Filobasidiaceae</taxon>
        <taxon>Naganishia</taxon>
    </lineage>
</organism>
<proteinExistence type="predicted"/>
<gene>
    <name evidence="1" type="primary">DRE2</name>
    <name evidence="1" type="ORF">QFC19_005273</name>
</gene>
<keyword evidence="2" id="KW-1185">Reference proteome</keyword>
<evidence type="ECO:0000313" key="2">
    <source>
        <dbReference type="Proteomes" id="UP001241377"/>
    </source>
</evidence>
<comment type="caution">
    <text evidence="1">The sequence shown here is derived from an EMBL/GenBank/DDBJ whole genome shotgun (WGS) entry which is preliminary data.</text>
</comment>
<reference evidence="1" key="1">
    <citation type="submission" date="2023-04" db="EMBL/GenBank/DDBJ databases">
        <title>Draft Genome sequencing of Naganishia species isolated from polar environments using Oxford Nanopore Technology.</title>
        <authorList>
            <person name="Leo P."/>
            <person name="Venkateswaran K."/>
        </authorList>
    </citation>
    <scope>NUCLEOTIDE SEQUENCE</scope>
    <source>
        <strain evidence="1">MNA-CCFEE 5261</strain>
    </source>
</reference>
<dbReference type="Proteomes" id="UP001241377">
    <property type="component" value="Unassembled WGS sequence"/>
</dbReference>
<sequence>MAVLLLLHPTVVTDPALAEASKKKWTQNDEEVTQHIIDRVANNIVEVPQNHYSKVVYINPNEAQHRGLPAQTIEQIFGFLKPEGKFCGDLPIDQNLDAIMSGFVVEDEHWLKPKPMASVAIPLRKKEKTDKNEPKKLPMFKKLNQDPGMTDTSASNTDEEETAIKRKLEESKLSYFSDDSDGEDDLVNEDELIDNSGLNYNLVVPKKCELPNGKRRRKACKDCTCGLKELEESEDNRQRTLQDQILGSMAQLATKEAIEIEKRLAKSVKFTEDELTEVDFTVQGKTGGCNSCALGDAFRCDGCPYLGLPPFKPGEAITIDGIDEDWS</sequence>
<accession>A0ACC2VPI0</accession>
<dbReference type="EMBL" id="JASBWR010000059">
    <property type="protein sequence ID" value="KAJ9101303.1"/>
    <property type="molecule type" value="Genomic_DNA"/>
</dbReference>
<evidence type="ECO:0000313" key="1">
    <source>
        <dbReference type="EMBL" id="KAJ9101303.1"/>
    </source>
</evidence>
<protein>
    <submittedName>
        <fullName evidence="1">Electron carrier</fullName>
    </submittedName>
</protein>
<name>A0ACC2VPI0_9TREE</name>